<keyword evidence="2" id="KW-1185">Reference proteome</keyword>
<dbReference type="Proteomes" id="UP000223496">
    <property type="component" value="Segment"/>
</dbReference>
<dbReference type="EMBL" id="KX431559">
    <property type="protein sequence ID" value="AOG16214.1"/>
    <property type="molecule type" value="Genomic_DNA"/>
</dbReference>
<name>A0A1W5N0A2_9CAUD</name>
<gene>
    <name evidence="1" type="ORF">B_088</name>
</gene>
<evidence type="ECO:0000313" key="2">
    <source>
        <dbReference type="Proteomes" id="UP000223496"/>
    </source>
</evidence>
<sequence>MMREGIEVRTFQFEMRRIPEASMNLIREHNVKIVEIDAYAGTDLYNDAKIDSIDLDLEGDIGDLNKLAIALNAETNKYGYTIK</sequence>
<evidence type="ECO:0000313" key="1">
    <source>
        <dbReference type="EMBL" id="AOG16214.1"/>
    </source>
</evidence>
<proteinExistence type="predicted"/>
<organism evidence="1 2">
    <name type="scientific">Cronobacter phage vB_CsaM_leB</name>
    <dbReference type="NCBI Taxonomy" id="1885242"/>
    <lineage>
        <taxon>Viruses</taxon>
        <taxon>Duplodnaviria</taxon>
        <taxon>Heunggongvirae</taxon>
        <taxon>Uroviricota</taxon>
        <taxon>Caudoviricetes</taxon>
        <taxon>Pantevenvirales</taxon>
        <taxon>Straboviridae</taxon>
        <taxon>Pseudotevenvirus</taxon>
        <taxon>Pseudotevenvirus leb</taxon>
    </lineage>
</organism>
<protein>
    <submittedName>
        <fullName evidence="1">Uncharacterized protein</fullName>
    </submittedName>
</protein>
<accession>A0A1W5N0A2</accession>
<reference evidence="1 2" key="1">
    <citation type="journal article" date="2017" name="Int. J. Food Microbiol.">
        <title>Investigating the biocontrol and anti-biofilm potential of a three phage cocktail against Cronobacter sakazakii in different brands of infant formula.</title>
        <authorList>
            <person name="Endersen L."/>
            <person name="Buttimer C."/>
            <person name="Nevin E."/>
            <person name="Coffey A."/>
            <person name="Neve H."/>
            <person name="Oliveira H."/>
            <person name="Lavigne R."/>
            <person name="O'Mahony J."/>
        </authorList>
    </citation>
    <scope>NUCLEOTIDE SEQUENCE [LARGE SCALE GENOMIC DNA]</scope>
</reference>